<protein>
    <recommendedName>
        <fullName evidence="3">F-box domain-containing protein</fullName>
    </recommendedName>
</protein>
<evidence type="ECO:0000313" key="2">
    <source>
        <dbReference type="Proteomes" id="UP001324427"/>
    </source>
</evidence>
<proteinExistence type="predicted"/>
<accession>A0AAV9J4D7</accession>
<gene>
    <name evidence="1" type="ORF">LTR36_010359</name>
</gene>
<sequence length="490" mass="56036">MSVAHIERLPEELLIHILTYLDTPPPSERKLRQEPSLRLTVSDEHAFKDVSCVSKRWRRLVLPLLFKHTRLRLDETPRTDWAQCSACTEGALQWRLQHREVLPIPGAIDQYHLDMLEDVVTLITGPNSSDHASPPLSGLSGDPIVDNFLTWSSRFYHSLRDFLDFLQERDLTSKVQSLVVMSEQMLPEKLARFPHLAAVDKDWRYKAAAALWQHLFSVVDLERVVILAAPVDLACLTNCAIDTFGDWAFGDMDYHILDLRVDRKGPRSPAMELQYSSLQYMPHRYPGLAGSSILNLRQWSHIGINEGAFLKAYGTYEYFERGPPSLIYSIKDSLSPRPIFSPHARISDVPLASLRSLTYTGIFPFANHLDFRELLPQLEELDMQLAPEPASNILNERDRVGKAELQDCWSELISIYQGLAILLATFRISERNVPRLKKFVCRDSKIIALQEELDEVFIPLCLPVWVQREPGLFTRQAMSAEGHASVDMIW</sequence>
<evidence type="ECO:0008006" key="3">
    <source>
        <dbReference type="Google" id="ProtNLM"/>
    </source>
</evidence>
<dbReference type="Proteomes" id="UP001324427">
    <property type="component" value="Unassembled WGS sequence"/>
</dbReference>
<name>A0AAV9J4D7_9PEZI</name>
<comment type="caution">
    <text evidence="1">The sequence shown here is derived from an EMBL/GenBank/DDBJ whole genome shotgun (WGS) entry which is preliminary data.</text>
</comment>
<dbReference type="Gene3D" id="1.20.1280.50">
    <property type="match status" value="1"/>
</dbReference>
<reference evidence="1 2" key="1">
    <citation type="submission" date="2021-11" db="EMBL/GenBank/DDBJ databases">
        <title>Black yeast isolated from Biological Soil Crust.</title>
        <authorList>
            <person name="Kurbessoian T."/>
        </authorList>
    </citation>
    <scope>NUCLEOTIDE SEQUENCE [LARGE SCALE GENOMIC DNA]</scope>
    <source>
        <strain evidence="1 2">CCFEE 5522</strain>
    </source>
</reference>
<dbReference type="EMBL" id="JAVFHQ010000083">
    <property type="protein sequence ID" value="KAK4539771.1"/>
    <property type="molecule type" value="Genomic_DNA"/>
</dbReference>
<evidence type="ECO:0000313" key="1">
    <source>
        <dbReference type="EMBL" id="KAK4539771.1"/>
    </source>
</evidence>
<keyword evidence="2" id="KW-1185">Reference proteome</keyword>
<organism evidence="1 2">
    <name type="scientific">Oleoguttula mirabilis</name>
    <dbReference type="NCBI Taxonomy" id="1507867"/>
    <lineage>
        <taxon>Eukaryota</taxon>
        <taxon>Fungi</taxon>
        <taxon>Dikarya</taxon>
        <taxon>Ascomycota</taxon>
        <taxon>Pezizomycotina</taxon>
        <taxon>Dothideomycetes</taxon>
        <taxon>Dothideomycetidae</taxon>
        <taxon>Mycosphaerellales</taxon>
        <taxon>Teratosphaeriaceae</taxon>
        <taxon>Oleoguttula</taxon>
    </lineage>
</organism>
<dbReference type="AlphaFoldDB" id="A0AAV9J4D7"/>